<dbReference type="Proteomes" id="UP000007800">
    <property type="component" value="Unassembled WGS sequence"/>
</dbReference>
<sequence length="78" mass="9105">MTFKKVDTPRPACRGKAVEEVDFPYLGFNGVRLLKRQRDGMPKGWLPPFPPWGEWEIAILHRRATCQSVKKKLDFSKF</sequence>
<evidence type="ECO:0000313" key="2">
    <source>
        <dbReference type="Proteomes" id="UP000007800"/>
    </source>
</evidence>
<dbReference type="AlphaFoldDB" id="C5LZE5"/>
<evidence type="ECO:0000313" key="1">
    <source>
        <dbReference type="EMBL" id="EEQ97939.1"/>
    </source>
</evidence>
<protein>
    <submittedName>
        <fullName evidence="1">Uncharacterized protein</fullName>
    </submittedName>
</protein>
<dbReference type="GeneID" id="9037753"/>
<reference evidence="1 2" key="1">
    <citation type="submission" date="2008-07" db="EMBL/GenBank/DDBJ databases">
        <authorList>
            <person name="El-Sayed N."/>
            <person name="Caler E."/>
            <person name="Inman J."/>
            <person name="Amedeo P."/>
            <person name="Hass B."/>
            <person name="Wortman J."/>
        </authorList>
    </citation>
    <scope>NUCLEOTIDE SEQUENCE [LARGE SCALE GENOMIC DNA]</scope>
    <source>
        <strain evidence="2">ATCC 50983 / TXsc</strain>
    </source>
</reference>
<name>C5LZE5_PERM5</name>
<organism evidence="2">
    <name type="scientific">Perkinsus marinus (strain ATCC 50983 / TXsc)</name>
    <dbReference type="NCBI Taxonomy" id="423536"/>
    <lineage>
        <taxon>Eukaryota</taxon>
        <taxon>Sar</taxon>
        <taxon>Alveolata</taxon>
        <taxon>Perkinsozoa</taxon>
        <taxon>Perkinsea</taxon>
        <taxon>Perkinsida</taxon>
        <taxon>Perkinsidae</taxon>
        <taxon>Perkinsus</taxon>
    </lineage>
</organism>
<keyword evidence="2" id="KW-1185">Reference proteome</keyword>
<dbReference type="RefSeq" id="XP_002765222.1">
    <property type="nucleotide sequence ID" value="XM_002765176.1"/>
</dbReference>
<dbReference type="EMBL" id="GG686856">
    <property type="protein sequence ID" value="EEQ97939.1"/>
    <property type="molecule type" value="Genomic_DNA"/>
</dbReference>
<gene>
    <name evidence="1" type="ORF">Pmar_PMAR025566</name>
</gene>
<accession>C5LZE5</accession>
<proteinExistence type="predicted"/>
<dbReference type="InParanoid" id="C5LZE5"/>